<reference evidence="3 4" key="1">
    <citation type="journal article" date="2023" name="Elife">
        <title>Identification of key yeast species and microbe-microbe interactions impacting larval growth of Drosophila in the wild.</title>
        <authorList>
            <person name="Mure A."/>
            <person name="Sugiura Y."/>
            <person name="Maeda R."/>
            <person name="Honda K."/>
            <person name="Sakurai N."/>
            <person name="Takahashi Y."/>
            <person name="Watada M."/>
            <person name="Katoh T."/>
            <person name="Gotoh A."/>
            <person name="Gotoh Y."/>
            <person name="Taniguchi I."/>
            <person name="Nakamura K."/>
            <person name="Hayashi T."/>
            <person name="Katayama T."/>
            <person name="Uemura T."/>
            <person name="Hattori Y."/>
        </authorList>
    </citation>
    <scope>NUCLEOTIDE SEQUENCE [LARGE SCALE GENOMIC DNA]</scope>
    <source>
        <strain evidence="3 4">PK-24</strain>
    </source>
</reference>
<evidence type="ECO:0000313" key="3">
    <source>
        <dbReference type="EMBL" id="GMM46691.1"/>
    </source>
</evidence>
<gene>
    <name evidence="3" type="ORF">DAPK24_032660</name>
</gene>
<proteinExistence type="predicted"/>
<dbReference type="Proteomes" id="UP001378960">
    <property type="component" value="Unassembled WGS sequence"/>
</dbReference>
<dbReference type="AlphaFoldDB" id="A0AAV5R7X6"/>
<feature type="domain" description="Nucleoporin nup120-like HEAT repeat" evidence="2">
    <location>
        <begin position="767"/>
        <end position="941"/>
    </location>
</feature>
<organism evidence="3 4">
    <name type="scientific">Pichia kluyveri</name>
    <name type="common">Yeast</name>
    <dbReference type="NCBI Taxonomy" id="36015"/>
    <lineage>
        <taxon>Eukaryota</taxon>
        <taxon>Fungi</taxon>
        <taxon>Dikarya</taxon>
        <taxon>Ascomycota</taxon>
        <taxon>Saccharomycotina</taxon>
        <taxon>Pichiomycetes</taxon>
        <taxon>Pichiales</taxon>
        <taxon>Pichiaceae</taxon>
        <taxon>Pichia</taxon>
    </lineage>
</organism>
<dbReference type="EMBL" id="BTGB01000004">
    <property type="protein sequence ID" value="GMM46691.1"/>
    <property type="molecule type" value="Genomic_DNA"/>
</dbReference>
<sequence>MQCVSLPSNLGKALKGARLSLDDMLSLESNKSITKTSFAKLHRLNMVNDLDIPILSFELSGDDSNNNNNNTNSSILTVKPIKFNNSINDELISYSFKLPADCLHECFTIMELDEKTIVIDLILQLGIVVSLRLNYSIFENPIDLNYENFYDWCTISMPYSFDQRSVLSILTIGEYKSIVSTTDGGLLLLSRLNVSSPFDVTPFTSVSYLSNLKSKFFRTSEQVQELKFLNQSVTVDSIFDMLKLSNDIFVTISFDKNLSFYSLSSSQIIRQYDLNNYIPDILHHSVLSPTSCNGYLKYIATSNSNNLLSLLLKLDQTYIFSFDLSITERNDIELDFLSKITHPSQNEQWIPLNYDVTTNNKFTKYAICWSYSNTSFIKQCIVKKDDINNNVQWSDCIGLDDEQKLNAKELMDLINFIENDDELNSKSIEFIMSEYNNDILQMALQIYNIEMNNDVDINTLDNIILELITNQSVINNGFTLRKSWLNFVSVCQDIKEKLYYKTQSVIFDSSSNHSDPFLVCIKGGSSYSIIRNSTSFEMLLFNRNGEYSSIIDFPYQDQINIDSLTKLVDLSLDYLTSFEGELIYKINNYMINSRNSHDKLMNEIFEKFIFKTTNNEKVTHILQTLGSIDNIGDVLNFLTMLFNTEFDEYTLNNSSVMSLFSEKLIEKSILLNAKSAKIIITGLLLILLTVDYNKSIENIFTTNLQNLKTIDLIENINLLENENLLMKFINLNNSGKVFIKNNTVNMIITILNEQLSNEKFIYFVISELINKKKYSTIEKDFFKYLPDSEFSTVLRGLVTLNDDENKPEKAREMFTLAVDEITSYNTHNGVFNKYLEIILNKELKMEIETIFVSSKSAYFINLSHLFEKRDKLADALKLALESSKNIIKENKVDTDLEELIYYKIFNLSLQLNEFDISFTAIKQMLHQDRLNSLRSFIYKLFQINRLTDIVRFNYAEDFDTVYELIYDLGEKTMQSRGDIKNALKYYRTCYSLCIKEGDFRSAVESLYRFNSQLKTGESSERDKILRNNYLIMLNILKTMEVDDQWILRHNNDEDVVITGKELEHEYLDMRK</sequence>
<dbReference type="InterPro" id="IPR056548">
    <property type="entry name" value="HEAT_Nup120"/>
</dbReference>
<accession>A0AAV5R7X6</accession>
<dbReference type="Pfam" id="PF23300">
    <property type="entry name" value="HEAT_Nup120"/>
    <property type="match status" value="1"/>
</dbReference>
<dbReference type="Pfam" id="PF11715">
    <property type="entry name" value="Beta-prop_Nup120_160"/>
    <property type="match status" value="1"/>
</dbReference>
<evidence type="ECO:0000259" key="1">
    <source>
        <dbReference type="Pfam" id="PF11715"/>
    </source>
</evidence>
<comment type="caution">
    <text evidence="3">The sequence shown here is derived from an EMBL/GenBank/DDBJ whole genome shotgun (WGS) entry which is preliminary data.</text>
</comment>
<feature type="domain" description="Nucleoporin Nup120/160 beta-propeller" evidence="1">
    <location>
        <begin position="71"/>
        <end position="537"/>
    </location>
</feature>
<dbReference type="InterPro" id="IPR059141">
    <property type="entry name" value="Beta-prop_Nup120_160"/>
</dbReference>
<evidence type="ECO:0008006" key="5">
    <source>
        <dbReference type="Google" id="ProtNLM"/>
    </source>
</evidence>
<name>A0AAV5R7X6_PICKL</name>
<protein>
    <recommendedName>
        <fullName evidence="5">Nucleoporin Nup120/160</fullName>
    </recommendedName>
</protein>
<evidence type="ECO:0000313" key="4">
    <source>
        <dbReference type="Proteomes" id="UP001378960"/>
    </source>
</evidence>
<evidence type="ECO:0000259" key="2">
    <source>
        <dbReference type="Pfam" id="PF23300"/>
    </source>
</evidence>
<keyword evidence="4" id="KW-1185">Reference proteome</keyword>